<evidence type="ECO:0000313" key="2">
    <source>
        <dbReference type="Proteomes" id="UP001418796"/>
    </source>
</evidence>
<dbReference type="Proteomes" id="UP001418796">
    <property type="component" value="Unassembled WGS sequence"/>
</dbReference>
<proteinExistence type="predicted"/>
<keyword evidence="2" id="KW-1185">Reference proteome</keyword>
<protein>
    <submittedName>
        <fullName evidence="1">Uncharacterized protein</fullName>
    </submittedName>
</protein>
<dbReference type="RefSeq" id="WP_343129300.1">
    <property type="nucleotide sequence ID" value="NZ_JBCITK010000001.1"/>
</dbReference>
<evidence type="ECO:0000313" key="1">
    <source>
        <dbReference type="EMBL" id="MEN0642149.1"/>
    </source>
</evidence>
<gene>
    <name evidence="1" type="ORF">MKY91_03085</name>
</gene>
<comment type="caution">
    <text evidence="1">The sequence shown here is derived from an EMBL/GenBank/DDBJ whole genome shotgun (WGS) entry which is preliminary data.</text>
</comment>
<sequence>MTDYLDGSGQSDIAGAFENIDYFSDDQLKPGDEVHGQAVYESYDADTFYVRAVHGLVASGGLKNDVLFTIAKEEME</sequence>
<reference evidence="1 2" key="1">
    <citation type="submission" date="2024-03" db="EMBL/GenBank/DDBJ databases">
        <title>Bacilli Hybrid Assemblies.</title>
        <authorList>
            <person name="Kovac J."/>
        </authorList>
    </citation>
    <scope>NUCLEOTIDE SEQUENCE [LARGE SCALE GENOMIC DNA]</scope>
    <source>
        <strain evidence="1 2">FSL R7-0666</strain>
    </source>
</reference>
<dbReference type="EMBL" id="JBCITK010000001">
    <property type="protein sequence ID" value="MEN0642149.1"/>
    <property type="molecule type" value="Genomic_DNA"/>
</dbReference>
<organism evidence="1 2">
    <name type="scientific">Alkalicoccobacillus gibsonii</name>
    <dbReference type="NCBI Taxonomy" id="79881"/>
    <lineage>
        <taxon>Bacteria</taxon>
        <taxon>Bacillati</taxon>
        <taxon>Bacillota</taxon>
        <taxon>Bacilli</taxon>
        <taxon>Bacillales</taxon>
        <taxon>Bacillaceae</taxon>
        <taxon>Alkalicoccobacillus</taxon>
    </lineage>
</organism>
<accession>A0ABU9VE24</accession>
<name>A0ABU9VE24_9BACI</name>